<dbReference type="PANTHER" id="PTHR24082:SF283">
    <property type="entry name" value="NUCLEAR HORMONE RECEPTOR HR96"/>
    <property type="match status" value="1"/>
</dbReference>
<evidence type="ECO:0000256" key="10">
    <source>
        <dbReference type="SAM" id="MobiDB-lite"/>
    </source>
</evidence>
<dbReference type="InterPro" id="IPR035500">
    <property type="entry name" value="NHR-like_dom_sf"/>
</dbReference>
<dbReference type="Pfam" id="PF00104">
    <property type="entry name" value="Hormone_recep"/>
    <property type="match status" value="1"/>
</dbReference>
<dbReference type="Pfam" id="PF00105">
    <property type="entry name" value="zf-C4"/>
    <property type="match status" value="1"/>
</dbReference>
<dbReference type="PROSITE" id="PS00031">
    <property type="entry name" value="NUCLEAR_REC_DBD_1"/>
    <property type="match status" value="1"/>
</dbReference>
<evidence type="ECO:0000256" key="1">
    <source>
        <dbReference type="ARBA" id="ARBA00022723"/>
    </source>
</evidence>
<evidence type="ECO:0000256" key="7">
    <source>
        <dbReference type="ARBA" id="ARBA00023170"/>
    </source>
</evidence>
<dbReference type="AlphaFoldDB" id="A0ABD0KGK8"/>
<keyword evidence="4 9" id="KW-0805">Transcription regulation</keyword>
<evidence type="ECO:0000313" key="14">
    <source>
        <dbReference type="Proteomes" id="UP001519460"/>
    </source>
</evidence>
<evidence type="ECO:0000256" key="3">
    <source>
        <dbReference type="ARBA" id="ARBA00022833"/>
    </source>
</evidence>
<dbReference type="InterPro" id="IPR001628">
    <property type="entry name" value="Znf_hrmn_rcpt"/>
</dbReference>
<comment type="subcellular location">
    <subcellularLocation>
        <location evidence="9">Nucleus</location>
    </subcellularLocation>
</comment>
<feature type="region of interest" description="Disordered" evidence="10">
    <location>
        <begin position="1"/>
        <end position="49"/>
    </location>
</feature>
<feature type="domain" description="Nuclear receptor" evidence="11">
    <location>
        <begin position="56"/>
        <end position="132"/>
    </location>
</feature>
<dbReference type="PANTHER" id="PTHR24082">
    <property type="entry name" value="NUCLEAR HORMONE RECEPTOR"/>
    <property type="match status" value="1"/>
</dbReference>
<feature type="compositionally biased region" description="Basic and acidic residues" evidence="10">
    <location>
        <begin position="11"/>
        <end position="22"/>
    </location>
</feature>
<evidence type="ECO:0000256" key="8">
    <source>
        <dbReference type="ARBA" id="ARBA00023242"/>
    </source>
</evidence>
<keyword evidence="8 9" id="KW-0539">Nucleus</keyword>
<keyword evidence="3 9" id="KW-0862">Zinc</keyword>
<dbReference type="EMBL" id="JACVVK020000182">
    <property type="protein sequence ID" value="KAK7486209.1"/>
    <property type="molecule type" value="Genomic_DNA"/>
</dbReference>
<dbReference type="SMART" id="SM00399">
    <property type="entry name" value="ZnF_C4"/>
    <property type="match status" value="1"/>
</dbReference>
<dbReference type="InterPro" id="IPR050234">
    <property type="entry name" value="Nuclear_hormone_rcpt_NR1"/>
</dbReference>
<evidence type="ECO:0000256" key="5">
    <source>
        <dbReference type="ARBA" id="ARBA00023125"/>
    </source>
</evidence>
<keyword evidence="2 9" id="KW-0863">Zinc-finger</keyword>
<evidence type="ECO:0000256" key="6">
    <source>
        <dbReference type="ARBA" id="ARBA00023163"/>
    </source>
</evidence>
<dbReference type="PROSITE" id="PS51030">
    <property type="entry name" value="NUCLEAR_REC_DBD_2"/>
    <property type="match status" value="1"/>
</dbReference>
<reference evidence="13 14" key="1">
    <citation type="journal article" date="2023" name="Sci. Data">
        <title>Genome assembly of the Korean intertidal mud-creeper Batillaria attramentaria.</title>
        <authorList>
            <person name="Patra A.K."/>
            <person name="Ho P.T."/>
            <person name="Jun S."/>
            <person name="Lee S.J."/>
            <person name="Kim Y."/>
            <person name="Won Y.J."/>
        </authorList>
    </citation>
    <scope>NUCLEOTIDE SEQUENCE [LARGE SCALE GENOMIC DNA]</scope>
    <source>
        <strain evidence="13">Wonlab-2016</strain>
    </source>
</reference>
<dbReference type="InterPro" id="IPR000536">
    <property type="entry name" value="Nucl_hrmn_rcpt_lig-bd"/>
</dbReference>
<feature type="domain" description="NR LBD" evidence="12">
    <location>
        <begin position="296"/>
        <end position="530"/>
    </location>
</feature>
<dbReference type="PRINTS" id="PR00398">
    <property type="entry name" value="STRDHORMONER"/>
</dbReference>
<dbReference type="GO" id="GO:0008270">
    <property type="term" value="F:zinc ion binding"/>
    <property type="evidence" value="ECO:0007669"/>
    <property type="project" value="UniProtKB-KW"/>
</dbReference>
<dbReference type="SUPFAM" id="SSF57716">
    <property type="entry name" value="Glucocorticoid receptor-like (DNA-binding domain)"/>
    <property type="match status" value="1"/>
</dbReference>
<dbReference type="PRINTS" id="PR00047">
    <property type="entry name" value="STROIDFINGER"/>
</dbReference>
<dbReference type="Gene3D" id="1.10.565.10">
    <property type="entry name" value="Retinoid X Receptor"/>
    <property type="match status" value="1"/>
</dbReference>
<evidence type="ECO:0000259" key="12">
    <source>
        <dbReference type="PROSITE" id="PS51843"/>
    </source>
</evidence>
<dbReference type="GO" id="GO:0005634">
    <property type="term" value="C:nucleus"/>
    <property type="evidence" value="ECO:0007669"/>
    <property type="project" value="UniProtKB-SubCell"/>
</dbReference>
<name>A0ABD0KGK8_9CAEN</name>
<keyword evidence="5 9" id="KW-0238">DNA-binding</keyword>
<accession>A0ABD0KGK8</accession>
<organism evidence="13 14">
    <name type="scientific">Batillaria attramentaria</name>
    <dbReference type="NCBI Taxonomy" id="370345"/>
    <lineage>
        <taxon>Eukaryota</taxon>
        <taxon>Metazoa</taxon>
        <taxon>Spiralia</taxon>
        <taxon>Lophotrochozoa</taxon>
        <taxon>Mollusca</taxon>
        <taxon>Gastropoda</taxon>
        <taxon>Caenogastropoda</taxon>
        <taxon>Sorbeoconcha</taxon>
        <taxon>Cerithioidea</taxon>
        <taxon>Batillariidae</taxon>
        <taxon>Batillaria</taxon>
    </lineage>
</organism>
<evidence type="ECO:0000256" key="4">
    <source>
        <dbReference type="ARBA" id="ARBA00023015"/>
    </source>
</evidence>
<evidence type="ECO:0000313" key="13">
    <source>
        <dbReference type="EMBL" id="KAK7486209.1"/>
    </source>
</evidence>
<comment type="similarity">
    <text evidence="9">Belongs to the nuclear hormone receptor family.</text>
</comment>
<dbReference type="SUPFAM" id="SSF48508">
    <property type="entry name" value="Nuclear receptor ligand-binding domain"/>
    <property type="match status" value="1"/>
</dbReference>
<dbReference type="InterPro" id="IPR013088">
    <property type="entry name" value="Znf_NHR/GATA"/>
</dbReference>
<evidence type="ECO:0000256" key="9">
    <source>
        <dbReference type="RuleBase" id="RU004334"/>
    </source>
</evidence>
<protein>
    <submittedName>
        <fullName evidence="13">Uncharacterized protein</fullName>
    </submittedName>
</protein>
<evidence type="ECO:0000256" key="2">
    <source>
        <dbReference type="ARBA" id="ARBA00022771"/>
    </source>
</evidence>
<proteinExistence type="inferred from homology"/>
<evidence type="ECO:0000259" key="11">
    <source>
        <dbReference type="PROSITE" id="PS51030"/>
    </source>
</evidence>
<keyword evidence="1 9" id="KW-0479">Metal-binding</keyword>
<keyword evidence="14" id="KW-1185">Reference proteome</keyword>
<dbReference type="Proteomes" id="UP001519460">
    <property type="component" value="Unassembled WGS sequence"/>
</dbReference>
<dbReference type="Gene3D" id="3.30.50.10">
    <property type="entry name" value="Erythroid Transcription Factor GATA-1, subunit A"/>
    <property type="match status" value="1"/>
</dbReference>
<dbReference type="InterPro" id="IPR001723">
    <property type="entry name" value="Nuclear_hrmn_rcpt"/>
</dbReference>
<keyword evidence="6 9" id="KW-0804">Transcription</keyword>
<gene>
    <name evidence="13" type="ORF">BaRGS_00022532</name>
</gene>
<dbReference type="GO" id="GO:0003677">
    <property type="term" value="F:DNA binding"/>
    <property type="evidence" value="ECO:0007669"/>
    <property type="project" value="UniProtKB-KW"/>
</dbReference>
<sequence>MMELGKSPRFSQREEPDTTGPEHEEDVLISDPGDGNYEEHGPSPGTFRRKRRVKGEKVCAVCGDHAMSHNFGALTCETCKAFFRRNANRQKDIPSCVFQDKCEINKATRRFCAACRLKKCFAVGMNADLILDDKERTARKRKGRVKTVTKGSSDIPDVMNTRGQHGGHEQASAHHTAIAQHTTLPPSSNDRLSPISAAINRFYDFTCVSAPHGPVSFSPENVSTSTQSAGTLQAAHTSDSAQWSPQNQGIQSLPFKAYMTSSIPREQRKLRGRDFQHVAREELPWDMKLYWPLTNDERQLLTQLSSAYQDMMMAMVSPEHAERPRIRAGQAITVEDLLFTLEQSLRKCVHFSKAIPEFHRLRKADQISTLKASAMQLSSIRATAFFLPERNLWRNNLLGDVSVQDVLDHCSHHPCVSEFAQFCKSLKSVAKTNCTVYALMHTLALFDARDDKLEERVLVNTLKDRYLILLKHHLESEFSFLHADRYLNELMEILVDVRQLGQTMMEFYRQYSHMFKPLLTEIFSKFYTCAIIQVTPEIAGSGGQTETEISRSVHSATLRPEKSALLQLSPAVVCTS</sequence>
<dbReference type="PROSITE" id="PS51843">
    <property type="entry name" value="NR_LBD"/>
    <property type="match status" value="1"/>
</dbReference>
<dbReference type="SMART" id="SM00430">
    <property type="entry name" value="HOLI"/>
    <property type="match status" value="1"/>
</dbReference>
<keyword evidence="7 9" id="KW-0675">Receptor</keyword>
<comment type="caution">
    <text evidence="13">The sequence shown here is derived from an EMBL/GenBank/DDBJ whole genome shotgun (WGS) entry which is preliminary data.</text>
</comment>